<evidence type="ECO:0000256" key="1">
    <source>
        <dbReference type="SAM" id="MobiDB-lite"/>
    </source>
</evidence>
<accession>A0A4Z2FBM2</accession>
<comment type="caution">
    <text evidence="2">The sequence shown here is derived from an EMBL/GenBank/DDBJ whole genome shotgun (WGS) entry which is preliminary data.</text>
</comment>
<dbReference type="Proteomes" id="UP000314294">
    <property type="component" value="Unassembled WGS sequence"/>
</dbReference>
<keyword evidence="3" id="KW-1185">Reference proteome</keyword>
<evidence type="ECO:0000313" key="2">
    <source>
        <dbReference type="EMBL" id="TNN38204.1"/>
    </source>
</evidence>
<feature type="compositionally biased region" description="Polar residues" evidence="1">
    <location>
        <begin position="1"/>
        <end position="11"/>
    </location>
</feature>
<protein>
    <submittedName>
        <fullName evidence="2">Uncharacterized protein</fullName>
    </submittedName>
</protein>
<feature type="compositionally biased region" description="Basic and acidic residues" evidence="1">
    <location>
        <begin position="14"/>
        <end position="30"/>
    </location>
</feature>
<sequence>MADSADISTSLLRGGEEVKETAPRGERRSNETYKRIPDLLLLQLQLHAQLLALVLQLSDATAQRVGRLHSVGKTGSERVETRPRVTRRSPVCRSGSYLVAAASATARAAVASSIFFLLRSSVSCFSARPRASCSAFSRFSSWEMVCLSFCLDWMALWSLGGPWCQQRLNWDTDPSFAAST</sequence>
<proteinExistence type="predicted"/>
<name>A0A4Z2FBM2_9TELE</name>
<dbReference type="AlphaFoldDB" id="A0A4Z2FBM2"/>
<dbReference type="EMBL" id="SRLO01001395">
    <property type="protein sequence ID" value="TNN38204.1"/>
    <property type="molecule type" value="Genomic_DNA"/>
</dbReference>
<reference evidence="2 3" key="1">
    <citation type="submission" date="2019-03" db="EMBL/GenBank/DDBJ databases">
        <title>First draft genome of Liparis tanakae, snailfish: a comprehensive survey of snailfish specific genes.</title>
        <authorList>
            <person name="Kim W."/>
            <person name="Song I."/>
            <person name="Jeong J.-H."/>
            <person name="Kim D."/>
            <person name="Kim S."/>
            <person name="Ryu S."/>
            <person name="Song J.Y."/>
            <person name="Lee S.K."/>
        </authorList>
    </citation>
    <scope>NUCLEOTIDE SEQUENCE [LARGE SCALE GENOMIC DNA]</scope>
    <source>
        <tissue evidence="2">Muscle</tissue>
    </source>
</reference>
<gene>
    <name evidence="2" type="ORF">EYF80_051636</name>
</gene>
<evidence type="ECO:0000313" key="3">
    <source>
        <dbReference type="Proteomes" id="UP000314294"/>
    </source>
</evidence>
<organism evidence="2 3">
    <name type="scientific">Liparis tanakae</name>
    <name type="common">Tanaka's snailfish</name>
    <dbReference type="NCBI Taxonomy" id="230148"/>
    <lineage>
        <taxon>Eukaryota</taxon>
        <taxon>Metazoa</taxon>
        <taxon>Chordata</taxon>
        <taxon>Craniata</taxon>
        <taxon>Vertebrata</taxon>
        <taxon>Euteleostomi</taxon>
        <taxon>Actinopterygii</taxon>
        <taxon>Neopterygii</taxon>
        <taxon>Teleostei</taxon>
        <taxon>Neoteleostei</taxon>
        <taxon>Acanthomorphata</taxon>
        <taxon>Eupercaria</taxon>
        <taxon>Perciformes</taxon>
        <taxon>Cottioidei</taxon>
        <taxon>Cottales</taxon>
        <taxon>Liparidae</taxon>
        <taxon>Liparis</taxon>
    </lineage>
</organism>
<feature type="region of interest" description="Disordered" evidence="1">
    <location>
        <begin position="1"/>
        <end position="30"/>
    </location>
</feature>